<dbReference type="CDD" id="cd10017">
    <property type="entry name" value="B3_DNA"/>
    <property type="match status" value="1"/>
</dbReference>
<gene>
    <name evidence="7" type="ORF">DH2020_037228</name>
</gene>
<dbReference type="EMBL" id="JABTTQ020001676">
    <property type="protein sequence ID" value="KAK6129031.1"/>
    <property type="molecule type" value="Genomic_DNA"/>
</dbReference>
<dbReference type="PANTHER" id="PTHR31920">
    <property type="entry name" value="B3 DOMAIN-CONTAINING"/>
    <property type="match status" value="1"/>
</dbReference>
<dbReference type="Proteomes" id="UP001318860">
    <property type="component" value="Unassembled WGS sequence"/>
</dbReference>
<sequence>MGRKPKSRPSFFKVMIKDFTSHMQLPPEFIRKYGEILPKITKLRTSSSGEAWNVELEKMEEENYCFTRGWTKFAKDVGVKLGEFLVFWFDIGKSTFDVSIYGISGCERQIPVGNSRIEGSDGFNRTCINLNTPLCMETGQKNYRSLRENAAAFADDDETKSDNSNPSFEIVMKQHRQSRVCVPRHFAEAAGLIGDKKVYLEYPGGHHGYVLLDFRPSKSNFKLDLARGWSNFRKLNGLAFGKTYLFEFIPRKKVIQVKQIKEKK</sequence>
<evidence type="ECO:0000313" key="7">
    <source>
        <dbReference type="EMBL" id="KAK6129031.1"/>
    </source>
</evidence>
<proteinExistence type="predicted"/>
<keyword evidence="8" id="KW-1185">Reference proteome</keyword>
<dbReference type="SUPFAM" id="SSF101936">
    <property type="entry name" value="DNA-binding pseudobarrel domain"/>
    <property type="match status" value="2"/>
</dbReference>
<evidence type="ECO:0000256" key="5">
    <source>
        <dbReference type="ARBA" id="ARBA00023242"/>
    </source>
</evidence>
<keyword evidence="2" id="KW-0805">Transcription regulation</keyword>
<dbReference type="Gene3D" id="2.40.330.10">
    <property type="entry name" value="DNA-binding pseudobarrel domain"/>
    <property type="match status" value="2"/>
</dbReference>
<dbReference type="SMART" id="SM01019">
    <property type="entry name" value="B3"/>
    <property type="match status" value="2"/>
</dbReference>
<evidence type="ECO:0000256" key="3">
    <source>
        <dbReference type="ARBA" id="ARBA00023125"/>
    </source>
</evidence>
<keyword evidence="5" id="KW-0539">Nucleus</keyword>
<name>A0ABR0V402_REHGL</name>
<evidence type="ECO:0000256" key="2">
    <source>
        <dbReference type="ARBA" id="ARBA00023015"/>
    </source>
</evidence>
<dbReference type="PROSITE" id="PS50863">
    <property type="entry name" value="B3"/>
    <property type="match status" value="2"/>
</dbReference>
<dbReference type="InterPro" id="IPR015300">
    <property type="entry name" value="DNA-bd_pseudobarrel_sf"/>
</dbReference>
<comment type="subcellular location">
    <subcellularLocation>
        <location evidence="1">Nucleus</location>
    </subcellularLocation>
</comment>
<feature type="domain" description="TF-B3" evidence="6">
    <location>
        <begin position="165"/>
        <end position="263"/>
    </location>
</feature>
<evidence type="ECO:0000313" key="8">
    <source>
        <dbReference type="Proteomes" id="UP001318860"/>
    </source>
</evidence>
<accession>A0ABR0V402</accession>
<organism evidence="7 8">
    <name type="scientific">Rehmannia glutinosa</name>
    <name type="common">Chinese foxglove</name>
    <dbReference type="NCBI Taxonomy" id="99300"/>
    <lineage>
        <taxon>Eukaryota</taxon>
        <taxon>Viridiplantae</taxon>
        <taxon>Streptophyta</taxon>
        <taxon>Embryophyta</taxon>
        <taxon>Tracheophyta</taxon>
        <taxon>Spermatophyta</taxon>
        <taxon>Magnoliopsida</taxon>
        <taxon>eudicotyledons</taxon>
        <taxon>Gunneridae</taxon>
        <taxon>Pentapetalae</taxon>
        <taxon>asterids</taxon>
        <taxon>lamiids</taxon>
        <taxon>Lamiales</taxon>
        <taxon>Orobanchaceae</taxon>
        <taxon>Rehmannieae</taxon>
        <taxon>Rehmannia</taxon>
    </lineage>
</organism>
<keyword evidence="4" id="KW-0804">Transcription</keyword>
<reference evidence="7 8" key="1">
    <citation type="journal article" date="2021" name="Comput. Struct. Biotechnol. J.">
        <title>De novo genome assembly of the potent medicinal plant Rehmannia glutinosa using nanopore technology.</title>
        <authorList>
            <person name="Ma L."/>
            <person name="Dong C."/>
            <person name="Song C."/>
            <person name="Wang X."/>
            <person name="Zheng X."/>
            <person name="Niu Y."/>
            <person name="Chen S."/>
            <person name="Feng W."/>
        </authorList>
    </citation>
    <scope>NUCLEOTIDE SEQUENCE [LARGE SCALE GENOMIC DNA]</scope>
    <source>
        <strain evidence="7">DH-2019</strain>
    </source>
</reference>
<dbReference type="InterPro" id="IPR050655">
    <property type="entry name" value="Plant_B3_domain"/>
</dbReference>
<protein>
    <recommendedName>
        <fullName evidence="6">TF-B3 domain-containing protein</fullName>
    </recommendedName>
</protein>
<dbReference type="Pfam" id="PF02362">
    <property type="entry name" value="B3"/>
    <property type="match status" value="2"/>
</dbReference>
<comment type="caution">
    <text evidence="7">The sequence shown here is derived from an EMBL/GenBank/DDBJ whole genome shotgun (WGS) entry which is preliminary data.</text>
</comment>
<evidence type="ECO:0000256" key="1">
    <source>
        <dbReference type="ARBA" id="ARBA00004123"/>
    </source>
</evidence>
<keyword evidence="3" id="KW-0238">DNA-binding</keyword>
<dbReference type="InterPro" id="IPR003340">
    <property type="entry name" value="B3_DNA-bd"/>
</dbReference>
<evidence type="ECO:0000259" key="6">
    <source>
        <dbReference type="PROSITE" id="PS50863"/>
    </source>
</evidence>
<evidence type="ECO:0000256" key="4">
    <source>
        <dbReference type="ARBA" id="ARBA00023163"/>
    </source>
</evidence>
<dbReference type="PANTHER" id="PTHR31920:SF122">
    <property type="entry name" value="B3 DOMAIN-CONTAINING PROTEIN REM23"/>
    <property type="match status" value="1"/>
</dbReference>
<feature type="domain" description="TF-B3" evidence="6">
    <location>
        <begin position="8"/>
        <end position="104"/>
    </location>
</feature>